<feature type="region of interest" description="Disordered" evidence="1">
    <location>
        <begin position="1"/>
        <end position="20"/>
    </location>
</feature>
<sequence length="181" mass="20057">MRPYTRPTTRAAGGQDKPVPFPHLSRSLLNRHHGGGQLLVHLWRLLWVRPASALDLSGHHRLVLRALPGPGLVFGSRGFRPTPTYYRGIPLSTTRRRAMSEFISPPTRTTEQVESNWVNGSGAPQPPLPHSAALPAPYAPHTASHDGQERSRPADDLAARVDGRARLTCRRQIKPANLFLR</sequence>
<keyword evidence="3" id="KW-1185">Reference proteome</keyword>
<feature type="region of interest" description="Disordered" evidence="1">
    <location>
        <begin position="106"/>
        <end position="155"/>
    </location>
</feature>
<evidence type="ECO:0000313" key="2">
    <source>
        <dbReference type="EMBL" id="KPJ01088.1"/>
    </source>
</evidence>
<evidence type="ECO:0000313" key="3">
    <source>
        <dbReference type="Proteomes" id="UP000053268"/>
    </source>
</evidence>
<dbReference type="Proteomes" id="UP000053268">
    <property type="component" value="Unassembled WGS sequence"/>
</dbReference>
<accession>A0A194Q6C9</accession>
<evidence type="ECO:0000256" key="1">
    <source>
        <dbReference type="SAM" id="MobiDB-lite"/>
    </source>
</evidence>
<gene>
    <name evidence="2" type="ORF">RR46_05353</name>
</gene>
<feature type="compositionally biased region" description="Basic and acidic residues" evidence="1">
    <location>
        <begin position="143"/>
        <end position="155"/>
    </location>
</feature>
<dbReference type="EMBL" id="KQ459439">
    <property type="protein sequence ID" value="KPJ01088.1"/>
    <property type="molecule type" value="Genomic_DNA"/>
</dbReference>
<organism evidence="2 3">
    <name type="scientific">Papilio xuthus</name>
    <name type="common">Asian swallowtail butterfly</name>
    <dbReference type="NCBI Taxonomy" id="66420"/>
    <lineage>
        <taxon>Eukaryota</taxon>
        <taxon>Metazoa</taxon>
        <taxon>Ecdysozoa</taxon>
        <taxon>Arthropoda</taxon>
        <taxon>Hexapoda</taxon>
        <taxon>Insecta</taxon>
        <taxon>Pterygota</taxon>
        <taxon>Neoptera</taxon>
        <taxon>Endopterygota</taxon>
        <taxon>Lepidoptera</taxon>
        <taxon>Glossata</taxon>
        <taxon>Ditrysia</taxon>
        <taxon>Papilionoidea</taxon>
        <taxon>Papilionidae</taxon>
        <taxon>Papilioninae</taxon>
        <taxon>Papilio</taxon>
    </lineage>
</organism>
<reference evidence="2 3" key="1">
    <citation type="journal article" date="2015" name="Nat. Commun.">
        <title>Outbred genome sequencing and CRISPR/Cas9 gene editing in butterflies.</title>
        <authorList>
            <person name="Li X."/>
            <person name="Fan D."/>
            <person name="Zhang W."/>
            <person name="Liu G."/>
            <person name="Zhang L."/>
            <person name="Zhao L."/>
            <person name="Fang X."/>
            <person name="Chen L."/>
            <person name="Dong Y."/>
            <person name="Chen Y."/>
            <person name="Ding Y."/>
            <person name="Zhao R."/>
            <person name="Feng M."/>
            <person name="Zhu Y."/>
            <person name="Feng Y."/>
            <person name="Jiang X."/>
            <person name="Zhu D."/>
            <person name="Xiang H."/>
            <person name="Feng X."/>
            <person name="Li S."/>
            <person name="Wang J."/>
            <person name="Zhang G."/>
            <person name="Kronforst M.R."/>
            <person name="Wang W."/>
        </authorList>
    </citation>
    <scope>NUCLEOTIDE SEQUENCE [LARGE SCALE GENOMIC DNA]</scope>
    <source>
        <strain evidence="2">Ya'a_city_454_Px</strain>
        <tissue evidence="2">Whole body</tissue>
    </source>
</reference>
<dbReference type="AlphaFoldDB" id="A0A194Q6C9"/>
<feature type="compositionally biased region" description="Polar residues" evidence="1">
    <location>
        <begin position="106"/>
        <end position="119"/>
    </location>
</feature>
<proteinExistence type="predicted"/>
<name>A0A194Q6C9_PAPXU</name>
<feature type="compositionally biased region" description="Low complexity" evidence="1">
    <location>
        <begin position="130"/>
        <end position="141"/>
    </location>
</feature>
<protein>
    <submittedName>
        <fullName evidence="2">Uncharacterized protein</fullName>
    </submittedName>
</protein>